<feature type="domain" description="IMD" evidence="5">
    <location>
        <begin position="1"/>
        <end position="227"/>
    </location>
</feature>
<dbReference type="RefSeq" id="XP_017272049.1">
    <property type="nucleotide sequence ID" value="XM_017416560.3"/>
</dbReference>
<dbReference type="Proteomes" id="UP000264800">
    <property type="component" value="Unplaced"/>
</dbReference>
<evidence type="ECO:0000313" key="7">
    <source>
        <dbReference type="Proteomes" id="UP000264800"/>
    </source>
</evidence>
<keyword evidence="1 2" id="KW-0728">SH3 domain</keyword>
<feature type="compositionally biased region" description="Low complexity" evidence="3">
    <location>
        <begin position="326"/>
        <end position="343"/>
    </location>
</feature>
<dbReference type="InterPro" id="IPR036028">
    <property type="entry name" value="SH3-like_dom_sf"/>
</dbReference>
<dbReference type="GeneID" id="108236106"/>
<dbReference type="SUPFAM" id="SSF103657">
    <property type="entry name" value="BAR/IMD domain-like"/>
    <property type="match status" value="1"/>
</dbReference>
<evidence type="ECO:0000313" key="6">
    <source>
        <dbReference type="Ensembl" id="ENSKMAP00000022425.1"/>
    </source>
</evidence>
<dbReference type="Ensembl" id="ENSKMAT00000022710.1">
    <property type="protein sequence ID" value="ENSKMAP00000022425.1"/>
    <property type="gene ID" value="ENSKMAG00000016633.1"/>
</dbReference>
<evidence type="ECO:0000259" key="4">
    <source>
        <dbReference type="PROSITE" id="PS50002"/>
    </source>
</evidence>
<dbReference type="GO" id="GO:0030838">
    <property type="term" value="P:positive regulation of actin filament polymerization"/>
    <property type="evidence" value="ECO:0007669"/>
    <property type="project" value="TreeGrafter"/>
</dbReference>
<dbReference type="InterPro" id="IPR027267">
    <property type="entry name" value="AH/BAR_dom_sf"/>
</dbReference>
<dbReference type="CTD" id="394210"/>
<reference evidence="6" key="1">
    <citation type="submission" date="2025-08" db="UniProtKB">
        <authorList>
            <consortium name="Ensembl"/>
        </authorList>
    </citation>
    <scope>IDENTIFICATION</scope>
</reference>
<dbReference type="InterPro" id="IPR013606">
    <property type="entry name" value="I-BAR_dom"/>
</dbReference>
<keyword evidence="7" id="KW-1185">Reference proteome</keyword>
<dbReference type="Pfam" id="PF08397">
    <property type="entry name" value="IMD"/>
    <property type="match status" value="2"/>
</dbReference>
<feature type="domain" description="SH3" evidence="4">
    <location>
        <begin position="257"/>
        <end position="321"/>
    </location>
</feature>
<feature type="region of interest" description="Disordered" evidence="3">
    <location>
        <begin position="207"/>
        <end position="227"/>
    </location>
</feature>
<evidence type="ECO:0000256" key="2">
    <source>
        <dbReference type="PROSITE-ProRule" id="PRU00192"/>
    </source>
</evidence>
<dbReference type="STRING" id="37003.ENSKMAP00000022425"/>
<dbReference type="PANTHER" id="PTHR14206">
    <property type="entry name" value="BRAIN-SPECIFIC ANGIOGENESIS INHIBITOR 1-ASSOCIATED PROTEIN 2"/>
    <property type="match status" value="1"/>
</dbReference>
<dbReference type="PROSITE" id="PS50002">
    <property type="entry name" value="SH3"/>
    <property type="match status" value="1"/>
</dbReference>
<dbReference type="Pfam" id="PF14604">
    <property type="entry name" value="SH3_9"/>
    <property type="match status" value="1"/>
</dbReference>
<dbReference type="OMA" id="RADAWME"/>
<dbReference type="Gene3D" id="1.20.1270.60">
    <property type="entry name" value="Arfaptin homology (AH) domain/BAR domain"/>
    <property type="match status" value="1"/>
</dbReference>
<evidence type="ECO:0000256" key="3">
    <source>
        <dbReference type="SAM" id="MobiDB-lite"/>
    </source>
</evidence>
<dbReference type="Gene3D" id="2.30.30.40">
    <property type="entry name" value="SH3 Domains"/>
    <property type="match status" value="1"/>
</dbReference>
<organism evidence="6 7">
    <name type="scientific">Kryptolebias marmoratus</name>
    <name type="common">Mangrove killifish</name>
    <name type="synonym">Rivulus marmoratus</name>
    <dbReference type="NCBI Taxonomy" id="37003"/>
    <lineage>
        <taxon>Eukaryota</taxon>
        <taxon>Metazoa</taxon>
        <taxon>Chordata</taxon>
        <taxon>Craniata</taxon>
        <taxon>Vertebrata</taxon>
        <taxon>Euteleostomi</taxon>
        <taxon>Actinopterygii</taxon>
        <taxon>Neopterygii</taxon>
        <taxon>Teleostei</taxon>
        <taxon>Neoteleostei</taxon>
        <taxon>Acanthomorphata</taxon>
        <taxon>Ovalentaria</taxon>
        <taxon>Atherinomorphae</taxon>
        <taxon>Cyprinodontiformes</taxon>
        <taxon>Rivulidae</taxon>
        <taxon>Kryptolebias</taxon>
    </lineage>
</organism>
<feature type="compositionally biased region" description="Pro residues" evidence="3">
    <location>
        <begin position="380"/>
        <end position="389"/>
    </location>
</feature>
<dbReference type="InterPro" id="IPR027681">
    <property type="entry name" value="IRSp53/IRTKS/Pinkbar"/>
</dbReference>
<dbReference type="OrthoDB" id="9944156at2759"/>
<dbReference type="GO" id="GO:0007009">
    <property type="term" value="P:plasma membrane organization"/>
    <property type="evidence" value="ECO:0007669"/>
    <property type="project" value="InterPro"/>
</dbReference>
<dbReference type="GO" id="GO:0005829">
    <property type="term" value="C:cytosol"/>
    <property type="evidence" value="ECO:0007669"/>
    <property type="project" value="TreeGrafter"/>
</dbReference>
<protein>
    <submittedName>
        <fullName evidence="6">BAR/IMD domain containing adaptor protein 2 like 2a</fullName>
    </submittedName>
</protein>
<feature type="compositionally biased region" description="Low complexity" evidence="3">
    <location>
        <begin position="350"/>
        <end position="359"/>
    </location>
</feature>
<dbReference type="SUPFAM" id="SSF50044">
    <property type="entry name" value="SH3-domain"/>
    <property type="match status" value="1"/>
</dbReference>
<feature type="region of interest" description="Disordered" evidence="3">
    <location>
        <begin position="320"/>
        <end position="428"/>
    </location>
</feature>
<feature type="compositionally biased region" description="Low complexity" evidence="3">
    <location>
        <begin position="368"/>
        <end position="379"/>
    </location>
</feature>
<dbReference type="AlphaFoldDB" id="A0A3Q3B0L9"/>
<dbReference type="GO" id="GO:0051764">
    <property type="term" value="P:actin crosslink formation"/>
    <property type="evidence" value="ECO:0007669"/>
    <property type="project" value="TreeGrafter"/>
</dbReference>
<dbReference type="InterPro" id="IPR001452">
    <property type="entry name" value="SH3_domain"/>
</dbReference>
<evidence type="ECO:0000259" key="5">
    <source>
        <dbReference type="PROSITE" id="PS51338"/>
    </source>
</evidence>
<reference evidence="6" key="2">
    <citation type="submission" date="2025-09" db="UniProtKB">
        <authorList>
            <consortium name="Ensembl"/>
        </authorList>
    </citation>
    <scope>IDENTIFICATION</scope>
</reference>
<dbReference type="SMART" id="SM00326">
    <property type="entry name" value="SH3"/>
    <property type="match status" value="1"/>
</dbReference>
<dbReference type="GeneTree" id="ENSGT00940000153560"/>
<dbReference type="GO" id="GO:0005654">
    <property type="term" value="C:nucleoplasm"/>
    <property type="evidence" value="ECO:0007669"/>
    <property type="project" value="TreeGrafter"/>
</dbReference>
<accession>A0A3Q3B0L9</accession>
<dbReference type="PANTHER" id="PTHR14206:SF5">
    <property type="entry name" value="BRAIN-SPECIFIC ANGIOGENESIS INHIBITOR 1-ASSOCIATED PROTEIN 2-LIKE PROTEIN 2"/>
    <property type="match status" value="1"/>
</dbReference>
<dbReference type="PROSITE" id="PS51338">
    <property type="entry name" value="IMD"/>
    <property type="match status" value="1"/>
</dbReference>
<evidence type="ECO:0000256" key="1">
    <source>
        <dbReference type="ARBA" id="ARBA00022443"/>
    </source>
</evidence>
<name>A0A3Q3B0L9_KRYMA</name>
<proteinExistence type="predicted"/>
<dbReference type="GO" id="GO:0051017">
    <property type="term" value="P:actin filament bundle assembly"/>
    <property type="evidence" value="ECO:0007669"/>
    <property type="project" value="TreeGrafter"/>
</dbReference>
<dbReference type="KEGG" id="kmr:108236106"/>
<sequence>MSGINGDQLHRSTLGIYSNLTDEFNPSLLNLVSLGNSYAQAFKALAVCSEAYFNALSKIGEKAFDTAASRSLGDVLIQLSENQKRLTLELEGVFRWFSTEVLQVMENNVRLDKGYISDSRVKYEREVHNQAAARARQRSRGTSKDGSGFVHFLRESYQEALGEEERRYRFLAEKHCGLVHFIAHLMNKTGGTLQHKADSWTEAIGATRRPEVKRPPSVENTVGMRAEDQRQIREALGKIPSRAPSPQGSISLSRGDSGGIMMRARVAHQPAGFNPTLLPFSRGAIITVLVRQPRNGWLYGCAEGSSSQGWFPAAYVEPVSDPPAPTSSRTSTLRSSSSMSSLLDQPKIRNSSSSSMNSMLDQPKIRTSRTSSHSSSSSRAPPPPPPPPLQSSSKAQSELFPRVSNPFATVKLKPTSTNDRSAPHIQRR</sequence>